<dbReference type="PANTHER" id="PTHR15104:SF0">
    <property type="entry name" value="DIHYDROPTERIDINE REDUCTASE"/>
    <property type="match status" value="1"/>
</dbReference>
<dbReference type="Pfam" id="PF00106">
    <property type="entry name" value="adh_short"/>
    <property type="match status" value="1"/>
</dbReference>
<gene>
    <name evidence="13" type="primary">107370025</name>
</gene>
<comment type="catalytic activity">
    <reaction evidence="11">
        <text>5,6,7,8-tetrahydropteridine + NADP(+) = 6,7-dihydropteridine + NADPH + H(+)</text>
        <dbReference type="Rhea" id="RHEA:17865"/>
        <dbReference type="ChEBI" id="CHEBI:15378"/>
        <dbReference type="ChEBI" id="CHEBI:28889"/>
        <dbReference type="ChEBI" id="CHEBI:30156"/>
        <dbReference type="ChEBI" id="CHEBI:57783"/>
        <dbReference type="ChEBI" id="CHEBI:58349"/>
        <dbReference type="EC" id="1.5.1.34"/>
    </reaction>
    <physiologicalReaction direction="right-to-left" evidence="11">
        <dbReference type="Rhea" id="RHEA:17867"/>
    </physiologicalReaction>
</comment>
<dbReference type="FunFam" id="3.40.50.720:FF:000157">
    <property type="entry name" value="Quinoid dihydropteridine reductase"/>
    <property type="match status" value="1"/>
</dbReference>
<dbReference type="eggNOG" id="KOG4022">
    <property type="taxonomic scope" value="Eukaryota"/>
</dbReference>
<evidence type="ECO:0000313" key="13">
    <source>
        <dbReference type="EnsemblMetazoa" id="tetur36g01050.1"/>
    </source>
</evidence>
<dbReference type="GO" id="GO:0006559">
    <property type="term" value="P:L-phenylalanine catabolic process"/>
    <property type="evidence" value="ECO:0007669"/>
    <property type="project" value="TreeGrafter"/>
</dbReference>
<keyword evidence="5" id="KW-0783">Tetrahydrobiopterin biosynthesis</keyword>
<comment type="function">
    <text evidence="6">Catalyzes the conversion of quinonoid dihydrobiopterin into tetrahydrobiopterin.</text>
</comment>
<dbReference type="EnsemblMetazoa" id="tetur36g01050.1">
    <property type="protein sequence ID" value="tetur36g01050.1"/>
    <property type="gene ID" value="tetur36g01050"/>
</dbReference>
<dbReference type="Gene3D" id="3.40.50.720">
    <property type="entry name" value="NAD(P)-binding Rossmann-like Domain"/>
    <property type="match status" value="1"/>
</dbReference>
<evidence type="ECO:0000256" key="1">
    <source>
        <dbReference type="ARBA" id="ARBA00006484"/>
    </source>
</evidence>
<name>T1L3T5_TETUR</name>
<evidence type="ECO:0000256" key="4">
    <source>
        <dbReference type="ARBA" id="ARBA00023002"/>
    </source>
</evidence>
<dbReference type="CDD" id="cd05334">
    <property type="entry name" value="DHPR_SDR_c_like"/>
    <property type="match status" value="1"/>
</dbReference>
<accession>T1L3T5</accession>
<dbReference type="KEGG" id="tut:107370025"/>
<comment type="subunit">
    <text evidence="2">Homodimer.</text>
</comment>
<comment type="catalytic activity">
    <reaction evidence="12">
        <text>5,6,7,8-tetrahydropteridine + NAD(+) = 6,7-dihydropteridine + NADH + H(+)</text>
        <dbReference type="Rhea" id="RHEA:17869"/>
        <dbReference type="ChEBI" id="CHEBI:15378"/>
        <dbReference type="ChEBI" id="CHEBI:28889"/>
        <dbReference type="ChEBI" id="CHEBI:30156"/>
        <dbReference type="ChEBI" id="CHEBI:57540"/>
        <dbReference type="ChEBI" id="CHEBI:57945"/>
        <dbReference type="EC" id="1.5.1.34"/>
    </reaction>
    <physiologicalReaction direction="right-to-left" evidence="12">
        <dbReference type="Rhea" id="RHEA:17871"/>
    </physiologicalReaction>
</comment>
<evidence type="ECO:0000256" key="6">
    <source>
        <dbReference type="ARBA" id="ARBA00037099"/>
    </source>
</evidence>
<dbReference type="HOGENOM" id="CLU_010194_22_0_1"/>
<dbReference type="GO" id="GO:0006729">
    <property type="term" value="P:tetrahydrobiopterin biosynthetic process"/>
    <property type="evidence" value="ECO:0007669"/>
    <property type="project" value="UniProtKB-KW"/>
</dbReference>
<keyword evidence="14" id="KW-1185">Reference proteome</keyword>
<evidence type="ECO:0000256" key="8">
    <source>
        <dbReference type="ARBA" id="ARBA00039520"/>
    </source>
</evidence>
<evidence type="ECO:0000256" key="5">
    <source>
        <dbReference type="ARBA" id="ARBA00023007"/>
    </source>
</evidence>
<dbReference type="SUPFAM" id="SSF51735">
    <property type="entry name" value="NAD(P)-binding Rossmann-fold domains"/>
    <property type="match status" value="1"/>
</dbReference>
<dbReference type="AlphaFoldDB" id="T1L3T5"/>
<dbReference type="PANTHER" id="PTHR15104">
    <property type="entry name" value="DIHYDROPTERIDINE REDUCTASE"/>
    <property type="match status" value="1"/>
</dbReference>
<organism evidence="13 14">
    <name type="scientific">Tetranychus urticae</name>
    <name type="common">Two-spotted spider mite</name>
    <dbReference type="NCBI Taxonomy" id="32264"/>
    <lineage>
        <taxon>Eukaryota</taxon>
        <taxon>Metazoa</taxon>
        <taxon>Ecdysozoa</taxon>
        <taxon>Arthropoda</taxon>
        <taxon>Chelicerata</taxon>
        <taxon>Arachnida</taxon>
        <taxon>Acari</taxon>
        <taxon>Acariformes</taxon>
        <taxon>Trombidiformes</taxon>
        <taxon>Prostigmata</taxon>
        <taxon>Eleutherengona</taxon>
        <taxon>Raphignathae</taxon>
        <taxon>Tetranychoidea</taxon>
        <taxon>Tetranychidae</taxon>
        <taxon>Tetranychus</taxon>
    </lineage>
</organism>
<sequence>MASMKRILVYGGKGALGSTCVSYFKKNNWWVAAVDFAENPEADANVIIKSAQLTDQETEVINGIETSLGGSKLDALVCVAGGWAGGNASSKDFIGNTELMIKQSIWTSCIAARLSSLYMKEGGLLVLTGAKAALDPTPGMIGYGLAKAAVHQLTQSLSAPQSGLPNDSTVLAILPITLDTPMNRKFMPKADHSSWTPLEFVSSTFYSWATSERPKSGSLISLNTKDGKTELTVENK</sequence>
<dbReference type="EC" id="1.5.1.34" evidence="7"/>
<dbReference type="OMA" id="KNYWVGS"/>
<dbReference type="EMBL" id="CAEY01001042">
    <property type="status" value="NOT_ANNOTATED_CDS"/>
    <property type="molecule type" value="Genomic_DNA"/>
</dbReference>
<evidence type="ECO:0000256" key="9">
    <source>
        <dbReference type="ARBA" id="ARBA00041348"/>
    </source>
</evidence>
<dbReference type="STRING" id="32264.T1L3T5"/>
<dbReference type="GO" id="GO:0070404">
    <property type="term" value="F:NADH binding"/>
    <property type="evidence" value="ECO:0007669"/>
    <property type="project" value="TreeGrafter"/>
</dbReference>
<keyword evidence="3" id="KW-0521">NADP</keyword>
<comment type="similarity">
    <text evidence="1">Belongs to the short-chain dehydrogenases/reductases (SDR) family.</text>
</comment>
<dbReference type="Proteomes" id="UP000015104">
    <property type="component" value="Unassembled WGS sequence"/>
</dbReference>
<dbReference type="OrthoDB" id="1204at2759"/>
<evidence type="ECO:0000256" key="3">
    <source>
        <dbReference type="ARBA" id="ARBA00022857"/>
    </source>
</evidence>
<evidence type="ECO:0000256" key="7">
    <source>
        <dbReference type="ARBA" id="ARBA00039153"/>
    </source>
</evidence>
<dbReference type="GO" id="GO:0005737">
    <property type="term" value="C:cytoplasm"/>
    <property type="evidence" value="ECO:0007669"/>
    <property type="project" value="TreeGrafter"/>
</dbReference>
<dbReference type="InterPro" id="IPR002347">
    <property type="entry name" value="SDR_fam"/>
</dbReference>
<dbReference type="PRINTS" id="PR00081">
    <property type="entry name" value="GDHRDH"/>
</dbReference>
<keyword evidence="4" id="KW-0560">Oxidoreductase</keyword>
<evidence type="ECO:0000256" key="12">
    <source>
        <dbReference type="ARBA" id="ARBA00047536"/>
    </source>
</evidence>
<evidence type="ECO:0000313" key="14">
    <source>
        <dbReference type="Proteomes" id="UP000015104"/>
    </source>
</evidence>
<evidence type="ECO:0000256" key="2">
    <source>
        <dbReference type="ARBA" id="ARBA00011738"/>
    </source>
</evidence>
<protein>
    <recommendedName>
        <fullName evidence="8">Dihydropteridine reductase</fullName>
        <ecNumber evidence="7">1.5.1.34</ecNumber>
    </recommendedName>
    <alternativeName>
        <fullName evidence="10">HDHPR</fullName>
    </alternativeName>
    <alternativeName>
        <fullName evidence="9">Quinoid dihydropteridine reductase</fullName>
    </alternativeName>
</protein>
<dbReference type="InterPro" id="IPR036291">
    <property type="entry name" value="NAD(P)-bd_dom_sf"/>
</dbReference>
<evidence type="ECO:0000256" key="11">
    <source>
        <dbReference type="ARBA" id="ARBA00047429"/>
    </source>
</evidence>
<dbReference type="GO" id="GO:0070402">
    <property type="term" value="F:NADPH binding"/>
    <property type="evidence" value="ECO:0007669"/>
    <property type="project" value="TreeGrafter"/>
</dbReference>
<evidence type="ECO:0000256" key="10">
    <source>
        <dbReference type="ARBA" id="ARBA00042518"/>
    </source>
</evidence>
<reference evidence="14" key="1">
    <citation type="submission" date="2011-08" db="EMBL/GenBank/DDBJ databases">
        <authorList>
            <person name="Rombauts S."/>
        </authorList>
    </citation>
    <scope>NUCLEOTIDE SEQUENCE</scope>
    <source>
        <strain evidence="14">London</strain>
    </source>
</reference>
<proteinExistence type="inferred from homology"/>
<reference evidence="13" key="2">
    <citation type="submission" date="2015-06" db="UniProtKB">
        <authorList>
            <consortium name="EnsemblMetazoa"/>
        </authorList>
    </citation>
    <scope>IDENTIFICATION</scope>
</reference>
<dbReference type="GO" id="GO:0004155">
    <property type="term" value="F:6,7-dihydropteridine reductase activity"/>
    <property type="evidence" value="ECO:0007669"/>
    <property type="project" value="UniProtKB-EC"/>
</dbReference>